<evidence type="ECO:0000313" key="3">
    <source>
        <dbReference type="Proteomes" id="UP000308707"/>
    </source>
</evidence>
<dbReference type="EMBL" id="SZUA01000003">
    <property type="protein sequence ID" value="TKR29256.1"/>
    <property type="molecule type" value="Genomic_DNA"/>
</dbReference>
<keyword evidence="3" id="KW-1185">Reference proteome</keyword>
<keyword evidence="1" id="KW-0812">Transmembrane</keyword>
<accession>A0A4U5JKS1</accession>
<feature type="transmembrane region" description="Helical" evidence="1">
    <location>
        <begin position="44"/>
        <end position="66"/>
    </location>
</feature>
<comment type="caution">
    <text evidence="2">The sequence shown here is derived from an EMBL/GenBank/DDBJ whole genome shotgun (WGS) entry which is preliminary data.</text>
</comment>
<keyword evidence="1" id="KW-1133">Transmembrane helix</keyword>
<name>A0A4U5JKS1_9GAMM</name>
<sequence>MAFPLNLKAIGYGFATFVAGTLVLSIVGTVAVSVGTSSIGKSGWSFLAILSYFVPITAGFVAAYFAPAKRVLHGTIGGAVGVLLLLALPFWCLGIPWPAFPSSSHGM</sequence>
<dbReference type="RefSeq" id="WP_137267661.1">
    <property type="nucleotide sequence ID" value="NZ_SZUA01000003.1"/>
</dbReference>
<proteinExistence type="predicted"/>
<dbReference type="AlphaFoldDB" id="A0A4U5JKS1"/>
<organism evidence="2 3">
    <name type="scientific">Luteimonas gilva</name>
    <dbReference type="NCBI Taxonomy" id="2572684"/>
    <lineage>
        <taxon>Bacteria</taxon>
        <taxon>Pseudomonadati</taxon>
        <taxon>Pseudomonadota</taxon>
        <taxon>Gammaproteobacteria</taxon>
        <taxon>Lysobacterales</taxon>
        <taxon>Lysobacteraceae</taxon>
        <taxon>Luteimonas</taxon>
    </lineage>
</organism>
<reference evidence="2 3" key="1">
    <citation type="submission" date="2019-04" db="EMBL/GenBank/DDBJ databases">
        <title>Reference strain of H23.</title>
        <authorList>
            <person name="Luo X."/>
        </authorList>
    </citation>
    <scope>NUCLEOTIDE SEQUENCE [LARGE SCALE GENOMIC DNA]</scope>
    <source>
        <strain evidence="2 3">H23</strain>
    </source>
</reference>
<feature type="transmembrane region" description="Helical" evidence="1">
    <location>
        <begin position="78"/>
        <end position="100"/>
    </location>
</feature>
<gene>
    <name evidence="2" type="ORF">FCE95_13910</name>
</gene>
<protein>
    <submittedName>
        <fullName evidence="2">Uncharacterized protein</fullName>
    </submittedName>
</protein>
<feature type="transmembrane region" description="Helical" evidence="1">
    <location>
        <begin position="12"/>
        <end position="32"/>
    </location>
</feature>
<evidence type="ECO:0000313" key="2">
    <source>
        <dbReference type="EMBL" id="TKR29256.1"/>
    </source>
</evidence>
<dbReference type="Proteomes" id="UP000308707">
    <property type="component" value="Unassembled WGS sequence"/>
</dbReference>
<evidence type="ECO:0000256" key="1">
    <source>
        <dbReference type="SAM" id="Phobius"/>
    </source>
</evidence>
<keyword evidence="1" id="KW-0472">Membrane</keyword>